<organism evidence="1 2">
    <name type="scientific">Pelomonas dachongensis</name>
    <dbReference type="NCBI Taxonomy" id="3299029"/>
    <lineage>
        <taxon>Bacteria</taxon>
        <taxon>Pseudomonadati</taxon>
        <taxon>Pseudomonadota</taxon>
        <taxon>Betaproteobacteria</taxon>
        <taxon>Burkholderiales</taxon>
        <taxon>Sphaerotilaceae</taxon>
        <taxon>Roseateles</taxon>
    </lineage>
</organism>
<protein>
    <submittedName>
        <fullName evidence="1">Uncharacterized protein</fullName>
    </submittedName>
</protein>
<dbReference type="Proteomes" id="UP001606300">
    <property type="component" value="Unassembled WGS sequence"/>
</dbReference>
<keyword evidence="2" id="KW-1185">Reference proteome</keyword>
<evidence type="ECO:0000313" key="1">
    <source>
        <dbReference type="EMBL" id="MFG6413328.1"/>
    </source>
</evidence>
<reference evidence="1 2" key="1">
    <citation type="submission" date="2024-09" db="EMBL/GenBank/DDBJ databases">
        <title>Novel species of the genus Pelomonas and Roseateles isolated from streams.</title>
        <authorList>
            <person name="Lu H."/>
        </authorList>
    </citation>
    <scope>NUCLEOTIDE SEQUENCE [LARGE SCALE GENOMIC DNA]</scope>
    <source>
        <strain evidence="1 2">DC23W</strain>
    </source>
</reference>
<dbReference type="RefSeq" id="WP_394469417.1">
    <property type="nucleotide sequence ID" value="NZ_JBIGHY010000002.1"/>
</dbReference>
<gene>
    <name evidence="1" type="ORF">ACG02S_05390</name>
</gene>
<sequence length="267" mass="28510">MIETLDRRVFGAIEFVDDVTDARVLAPLHVEAPGLGLLRNGSGFYVIRHFDDHEAYTRAFDGAPADPPRTDVAMTVHDPAHRYLPRGFTVALPRLLRKPTSTVPEADNAVTPVQVRLHPAASQHLRATWAALRLRVVVDAGGPEVGLANVLVEATPAVAGLTVHRTMTDAHGEALVVIAGAPPLLPDPGPAGLTREFRLALKLVLDQAVVRRTDAAALPIPDPRRVLDRLAALDPADPAPALTTVDAGEVFLSAGSSRRSLAKVTWP</sequence>
<dbReference type="EMBL" id="JBIGHY010000002">
    <property type="protein sequence ID" value="MFG6413328.1"/>
    <property type="molecule type" value="Genomic_DNA"/>
</dbReference>
<accession>A0ABW7EKU8</accession>
<evidence type="ECO:0000313" key="2">
    <source>
        <dbReference type="Proteomes" id="UP001606300"/>
    </source>
</evidence>
<comment type="caution">
    <text evidence="1">The sequence shown here is derived from an EMBL/GenBank/DDBJ whole genome shotgun (WGS) entry which is preliminary data.</text>
</comment>
<name>A0ABW7EKU8_9BURK</name>
<proteinExistence type="predicted"/>